<comment type="caution">
    <text evidence="1">The sequence shown here is derived from an EMBL/GenBank/DDBJ whole genome shotgun (WGS) entry which is preliminary data.</text>
</comment>
<protein>
    <submittedName>
        <fullName evidence="1">Uncharacterized protein</fullName>
    </submittedName>
</protein>
<reference evidence="1" key="1">
    <citation type="submission" date="2009-09" db="EMBL/GenBank/DDBJ databases">
        <authorList>
            <person name="Weinstock G."/>
            <person name="Sodergren E."/>
            <person name="Clifton S."/>
            <person name="Fulton L."/>
            <person name="Fulton B."/>
            <person name="Courtney L."/>
            <person name="Fronick C."/>
            <person name="Harrison M."/>
            <person name="Strong C."/>
            <person name="Farmer C."/>
            <person name="Delahaunty K."/>
            <person name="Markovic C."/>
            <person name="Hall O."/>
            <person name="Minx P."/>
            <person name="Tomlinson C."/>
            <person name="Mitreva M."/>
            <person name="Nelson J."/>
            <person name="Hou S."/>
            <person name="Wollam A."/>
            <person name="Pepin K.H."/>
            <person name="Johnson M."/>
            <person name="Bhonagiri V."/>
            <person name="Nash W.E."/>
            <person name="Warren W."/>
            <person name="Chinwalla A."/>
            <person name="Mardis E.R."/>
            <person name="Wilson R.K."/>
        </authorList>
    </citation>
    <scope>NUCLEOTIDE SEQUENCE [LARGE SCALE GENOMIC DNA]</scope>
    <source>
        <strain evidence="1">DSM 15470</strain>
    </source>
</reference>
<evidence type="ECO:0000313" key="2">
    <source>
        <dbReference type="Proteomes" id="UP000004736"/>
    </source>
</evidence>
<dbReference type="EMBL" id="ACIM02000001">
    <property type="protein sequence ID" value="EEW96863.1"/>
    <property type="molecule type" value="Genomic_DNA"/>
</dbReference>
<dbReference type="AlphaFoldDB" id="C9LMS7"/>
<organism evidence="1 2">
    <name type="scientific">Dialister invisus DSM 15470</name>
    <dbReference type="NCBI Taxonomy" id="592028"/>
    <lineage>
        <taxon>Bacteria</taxon>
        <taxon>Bacillati</taxon>
        <taxon>Bacillota</taxon>
        <taxon>Negativicutes</taxon>
        <taxon>Veillonellales</taxon>
        <taxon>Veillonellaceae</taxon>
        <taxon>Dialister</taxon>
    </lineage>
</organism>
<dbReference type="STRING" id="592028.GCWU000321_00832"/>
<name>C9LMS7_9FIRM</name>
<keyword evidence="2" id="KW-1185">Reference proteome</keyword>
<accession>C9LMS7</accession>
<dbReference type="Proteomes" id="UP000004736">
    <property type="component" value="Unassembled WGS sequence"/>
</dbReference>
<sequence>MRQCRQFLRGSVPFISIVGGKGNKIPYVLSYLLQRIFHDGKINLYL</sequence>
<proteinExistence type="predicted"/>
<dbReference type="HOGENOM" id="CLU_3182956_0_0_9"/>
<gene>
    <name evidence="1" type="ORF">GCWU000321_00832</name>
</gene>
<evidence type="ECO:0000313" key="1">
    <source>
        <dbReference type="EMBL" id="EEW96863.1"/>
    </source>
</evidence>